<evidence type="ECO:0000256" key="1">
    <source>
        <dbReference type="ARBA" id="ARBA00022448"/>
    </source>
</evidence>
<keyword evidence="10" id="KW-1185">Reference proteome</keyword>
<dbReference type="Proteomes" id="UP000198725">
    <property type="component" value="Unassembled WGS sequence"/>
</dbReference>
<proteinExistence type="predicted"/>
<keyword evidence="3 6" id="KW-0479">Metal-binding</keyword>
<feature type="chain" id="PRO_5011790641" evidence="7">
    <location>
        <begin position="20"/>
        <end position="270"/>
    </location>
</feature>
<dbReference type="GO" id="GO:0046872">
    <property type="term" value="F:metal ion binding"/>
    <property type="evidence" value="ECO:0007669"/>
    <property type="project" value="UniProtKB-KW"/>
</dbReference>
<evidence type="ECO:0000256" key="4">
    <source>
        <dbReference type="ARBA" id="ARBA00022982"/>
    </source>
</evidence>
<evidence type="ECO:0000313" key="10">
    <source>
        <dbReference type="Proteomes" id="UP000198725"/>
    </source>
</evidence>
<keyword evidence="5 6" id="KW-0408">Iron</keyword>
<dbReference type="PROSITE" id="PS51007">
    <property type="entry name" value="CYTC"/>
    <property type="match status" value="1"/>
</dbReference>
<dbReference type="InterPro" id="IPR036909">
    <property type="entry name" value="Cyt_c-like_dom_sf"/>
</dbReference>
<gene>
    <name evidence="9" type="ORF">SAMN05192579_10153</name>
</gene>
<keyword evidence="4" id="KW-0249">Electron transport</keyword>
<feature type="signal peptide" evidence="7">
    <location>
        <begin position="1"/>
        <end position="19"/>
    </location>
</feature>
<accession>A0A1I3XM48</accession>
<dbReference type="SUPFAM" id="SSF46626">
    <property type="entry name" value="Cytochrome c"/>
    <property type="match status" value="1"/>
</dbReference>
<dbReference type="AlphaFoldDB" id="A0A1I3XM48"/>
<dbReference type="EMBL" id="FOSR01000001">
    <property type="protein sequence ID" value="SFK20580.1"/>
    <property type="molecule type" value="Genomic_DNA"/>
</dbReference>
<evidence type="ECO:0000256" key="3">
    <source>
        <dbReference type="ARBA" id="ARBA00022723"/>
    </source>
</evidence>
<evidence type="ECO:0000313" key="9">
    <source>
        <dbReference type="EMBL" id="SFK20580.1"/>
    </source>
</evidence>
<name>A0A1I3XM48_9GAMM</name>
<dbReference type="Pfam" id="PF00034">
    <property type="entry name" value="Cytochrom_C"/>
    <property type="match status" value="1"/>
</dbReference>
<evidence type="ECO:0000256" key="2">
    <source>
        <dbReference type="ARBA" id="ARBA00022617"/>
    </source>
</evidence>
<dbReference type="Gene3D" id="1.10.760.10">
    <property type="entry name" value="Cytochrome c-like domain"/>
    <property type="match status" value="1"/>
</dbReference>
<dbReference type="InterPro" id="IPR009056">
    <property type="entry name" value="Cyt_c-like_dom"/>
</dbReference>
<dbReference type="PANTHER" id="PTHR37823:SF1">
    <property type="entry name" value="CYTOCHROME C-553-LIKE"/>
    <property type="match status" value="1"/>
</dbReference>
<evidence type="ECO:0000259" key="8">
    <source>
        <dbReference type="PROSITE" id="PS51007"/>
    </source>
</evidence>
<evidence type="ECO:0000256" key="6">
    <source>
        <dbReference type="PROSITE-ProRule" id="PRU00433"/>
    </source>
</evidence>
<dbReference type="InterPro" id="IPR051811">
    <property type="entry name" value="Cytochrome_c550/c551-like"/>
</dbReference>
<protein>
    <submittedName>
        <fullName evidence="9">Cytochrome c, mono-and diheme variants</fullName>
    </submittedName>
</protein>
<dbReference type="PANTHER" id="PTHR37823">
    <property type="entry name" value="CYTOCHROME C-553-LIKE"/>
    <property type="match status" value="1"/>
</dbReference>
<keyword evidence="1" id="KW-0813">Transport</keyword>
<dbReference type="RefSeq" id="WP_092700302.1">
    <property type="nucleotide sequence ID" value="NZ_FOSR01000001.1"/>
</dbReference>
<reference evidence="10" key="1">
    <citation type="submission" date="2016-10" db="EMBL/GenBank/DDBJ databases">
        <authorList>
            <person name="Varghese N."/>
            <person name="Submissions S."/>
        </authorList>
    </citation>
    <scope>NUCLEOTIDE SEQUENCE [LARGE SCALE GENOMIC DNA]</scope>
    <source>
        <strain evidence="10">MO64</strain>
    </source>
</reference>
<evidence type="ECO:0000256" key="7">
    <source>
        <dbReference type="SAM" id="SignalP"/>
    </source>
</evidence>
<keyword evidence="7" id="KW-0732">Signal</keyword>
<dbReference type="GO" id="GO:0020037">
    <property type="term" value="F:heme binding"/>
    <property type="evidence" value="ECO:0007669"/>
    <property type="project" value="InterPro"/>
</dbReference>
<feature type="domain" description="Cytochrome c" evidence="8">
    <location>
        <begin position="175"/>
        <end position="264"/>
    </location>
</feature>
<sequence>MLMRWMCALALCLALPAQAAQLKIDLGHGVTILTTDQLLHRADARSVTIPGDVAYQRTMHYRAVPLRALLPGLAPDDHLRFAASDGFSAEIPASAILNRKGSQAWLAVEATTAPWPALPGNTRSAGPFYVVWTHPQAAHIGSEQWPYQLASIRRMNGVDARFPAIVPGASVPKDSPVRRGFAVFKRTCFACHTLNGEGDATLGPDLNLPYNPTEYLRADLLRAFIRNPQSLHRWPGAKMHGFPTQASLSDADLDAVLDYLRYMAKHKAAH</sequence>
<keyword evidence="2 6" id="KW-0349">Heme</keyword>
<dbReference type="GO" id="GO:0009055">
    <property type="term" value="F:electron transfer activity"/>
    <property type="evidence" value="ECO:0007669"/>
    <property type="project" value="InterPro"/>
</dbReference>
<organism evidence="9 10">
    <name type="scientific">Rhodanobacter glycinis</name>
    <dbReference type="NCBI Taxonomy" id="582702"/>
    <lineage>
        <taxon>Bacteria</taxon>
        <taxon>Pseudomonadati</taxon>
        <taxon>Pseudomonadota</taxon>
        <taxon>Gammaproteobacteria</taxon>
        <taxon>Lysobacterales</taxon>
        <taxon>Rhodanobacteraceae</taxon>
        <taxon>Rhodanobacter</taxon>
    </lineage>
</organism>
<evidence type="ECO:0000256" key="5">
    <source>
        <dbReference type="ARBA" id="ARBA00023004"/>
    </source>
</evidence>